<evidence type="ECO:0000256" key="1">
    <source>
        <dbReference type="SAM" id="MobiDB-lite"/>
    </source>
</evidence>
<dbReference type="InParanoid" id="A0A0D0DQV2"/>
<feature type="region of interest" description="Disordered" evidence="1">
    <location>
        <begin position="1"/>
        <end position="32"/>
    </location>
</feature>
<evidence type="ECO:0000313" key="2">
    <source>
        <dbReference type="EMBL" id="KIK95033.1"/>
    </source>
</evidence>
<dbReference type="EMBL" id="KN825069">
    <property type="protein sequence ID" value="KIK95033.1"/>
    <property type="molecule type" value="Genomic_DNA"/>
</dbReference>
<accession>A0A0D0DQV2</accession>
<dbReference type="Proteomes" id="UP000054538">
    <property type="component" value="Unassembled WGS sequence"/>
</dbReference>
<gene>
    <name evidence="2" type="ORF">PAXRUDRAFT_827409</name>
</gene>
<protein>
    <submittedName>
        <fullName evidence="2">Uncharacterized protein</fullName>
    </submittedName>
</protein>
<dbReference type="HOGENOM" id="CLU_2073905_0_0_1"/>
<name>A0A0D0DQV2_9AGAM</name>
<reference evidence="3" key="2">
    <citation type="submission" date="2015-01" db="EMBL/GenBank/DDBJ databases">
        <title>Evolutionary Origins and Diversification of the Mycorrhizal Mutualists.</title>
        <authorList>
            <consortium name="DOE Joint Genome Institute"/>
            <consortium name="Mycorrhizal Genomics Consortium"/>
            <person name="Kohler A."/>
            <person name="Kuo A."/>
            <person name="Nagy L.G."/>
            <person name="Floudas D."/>
            <person name="Copeland A."/>
            <person name="Barry K.W."/>
            <person name="Cichocki N."/>
            <person name="Veneault-Fourrey C."/>
            <person name="LaButti K."/>
            <person name="Lindquist E.A."/>
            <person name="Lipzen A."/>
            <person name="Lundell T."/>
            <person name="Morin E."/>
            <person name="Murat C."/>
            <person name="Riley R."/>
            <person name="Ohm R."/>
            <person name="Sun H."/>
            <person name="Tunlid A."/>
            <person name="Henrissat B."/>
            <person name="Grigoriev I.V."/>
            <person name="Hibbett D.S."/>
            <person name="Martin F."/>
        </authorList>
    </citation>
    <scope>NUCLEOTIDE SEQUENCE [LARGE SCALE GENOMIC DNA]</scope>
    <source>
        <strain evidence="3">Ve08.2h10</strain>
    </source>
</reference>
<evidence type="ECO:0000313" key="3">
    <source>
        <dbReference type="Proteomes" id="UP000054538"/>
    </source>
</evidence>
<proteinExistence type="predicted"/>
<feature type="compositionally biased region" description="Polar residues" evidence="1">
    <location>
        <begin position="8"/>
        <end position="17"/>
    </location>
</feature>
<dbReference type="AlphaFoldDB" id="A0A0D0DQV2"/>
<reference evidence="2 3" key="1">
    <citation type="submission" date="2014-04" db="EMBL/GenBank/DDBJ databases">
        <authorList>
            <consortium name="DOE Joint Genome Institute"/>
            <person name="Kuo A."/>
            <person name="Kohler A."/>
            <person name="Jargeat P."/>
            <person name="Nagy L.G."/>
            <person name="Floudas D."/>
            <person name="Copeland A."/>
            <person name="Barry K.W."/>
            <person name="Cichocki N."/>
            <person name="Veneault-Fourrey C."/>
            <person name="LaButti K."/>
            <person name="Lindquist E.A."/>
            <person name="Lipzen A."/>
            <person name="Lundell T."/>
            <person name="Morin E."/>
            <person name="Murat C."/>
            <person name="Sun H."/>
            <person name="Tunlid A."/>
            <person name="Henrissat B."/>
            <person name="Grigoriev I.V."/>
            <person name="Hibbett D.S."/>
            <person name="Martin F."/>
            <person name="Nordberg H.P."/>
            <person name="Cantor M.N."/>
            <person name="Hua S.X."/>
        </authorList>
    </citation>
    <scope>NUCLEOTIDE SEQUENCE [LARGE SCALE GENOMIC DNA]</scope>
    <source>
        <strain evidence="2 3">Ve08.2h10</strain>
    </source>
</reference>
<organism evidence="2 3">
    <name type="scientific">Paxillus rubicundulus Ve08.2h10</name>
    <dbReference type="NCBI Taxonomy" id="930991"/>
    <lineage>
        <taxon>Eukaryota</taxon>
        <taxon>Fungi</taxon>
        <taxon>Dikarya</taxon>
        <taxon>Basidiomycota</taxon>
        <taxon>Agaricomycotina</taxon>
        <taxon>Agaricomycetes</taxon>
        <taxon>Agaricomycetidae</taxon>
        <taxon>Boletales</taxon>
        <taxon>Paxilineae</taxon>
        <taxon>Paxillaceae</taxon>
        <taxon>Paxillus</taxon>
    </lineage>
</organism>
<sequence length="118" mass="13931">MGQRHIQGVNQDSSRSATRQRHLQRPLHPAPSISFQTYQCNWSQSSQEIKRQPTHFLMPPPGGPPDHPFHKHRIDNGIYTYLWQLDIAPIGGFRRVEWQVYHQVDQWSRQSQVREPAR</sequence>
<keyword evidence="3" id="KW-1185">Reference proteome</keyword>